<evidence type="ECO:0000313" key="1">
    <source>
        <dbReference type="EMBL" id="HIX38635.1"/>
    </source>
</evidence>
<protein>
    <submittedName>
        <fullName evidence="1">Uncharacterized protein</fullName>
    </submittedName>
</protein>
<organism evidence="1 2">
    <name type="scientific">Candidatus Blautia pullistercoris</name>
    <dbReference type="NCBI Taxonomy" id="2838499"/>
    <lineage>
        <taxon>Bacteria</taxon>
        <taxon>Bacillati</taxon>
        <taxon>Bacillota</taxon>
        <taxon>Clostridia</taxon>
        <taxon>Lachnospirales</taxon>
        <taxon>Lachnospiraceae</taxon>
        <taxon>Blautia</taxon>
    </lineage>
</organism>
<comment type="caution">
    <text evidence="1">The sequence shown here is derived from an EMBL/GenBank/DDBJ whole genome shotgun (WGS) entry which is preliminary data.</text>
</comment>
<dbReference type="Proteomes" id="UP000824230">
    <property type="component" value="Unassembled WGS sequence"/>
</dbReference>
<evidence type="ECO:0000313" key="2">
    <source>
        <dbReference type="Proteomes" id="UP000824230"/>
    </source>
</evidence>
<name>A0A9D1VND2_9FIRM</name>
<reference evidence="1" key="1">
    <citation type="journal article" date="2021" name="PeerJ">
        <title>Extensive microbial diversity within the chicken gut microbiome revealed by metagenomics and culture.</title>
        <authorList>
            <person name="Gilroy R."/>
            <person name="Ravi A."/>
            <person name="Getino M."/>
            <person name="Pursley I."/>
            <person name="Horton D.L."/>
            <person name="Alikhan N.F."/>
            <person name="Baker D."/>
            <person name="Gharbi K."/>
            <person name="Hall N."/>
            <person name="Watson M."/>
            <person name="Adriaenssens E.M."/>
            <person name="Foster-Nyarko E."/>
            <person name="Jarju S."/>
            <person name="Secka A."/>
            <person name="Antonio M."/>
            <person name="Oren A."/>
            <person name="Chaudhuri R.R."/>
            <person name="La Ragione R."/>
            <person name="Hildebrand F."/>
            <person name="Pallen M.J."/>
        </authorList>
    </citation>
    <scope>NUCLEOTIDE SEQUENCE</scope>
    <source>
        <strain evidence="1">ChiHjej12B11-1927</strain>
    </source>
</reference>
<dbReference type="AlphaFoldDB" id="A0A9D1VND2"/>
<reference evidence="1" key="2">
    <citation type="submission" date="2021-04" db="EMBL/GenBank/DDBJ databases">
        <authorList>
            <person name="Gilroy R."/>
        </authorList>
    </citation>
    <scope>NUCLEOTIDE SEQUENCE</scope>
    <source>
        <strain evidence="1">ChiHjej12B11-1927</strain>
    </source>
</reference>
<sequence>MEREQTKLVEEDNTIYEIDLDCMRRKEIEREKARKRQKENQNRDFCRKR</sequence>
<proteinExistence type="predicted"/>
<dbReference type="EMBL" id="DXFG01000277">
    <property type="protein sequence ID" value="HIX38635.1"/>
    <property type="molecule type" value="Genomic_DNA"/>
</dbReference>
<gene>
    <name evidence="1" type="ORF">H9738_12335</name>
</gene>
<accession>A0A9D1VND2</accession>